<dbReference type="AlphaFoldDB" id="A0A1R3KEK3"/>
<keyword evidence="2" id="KW-1133">Transmembrane helix</keyword>
<reference evidence="4" key="1">
    <citation type="submission" date="2013-09" db="EMBL/GenBank/DDBJ databases">
        <title>Corchorus olitorius genome sequencing.</title>
        <authorList>
            <person name="Alam M."/>
            <person name="Haque M.S."/>
            <person name="Islam M.S."/>
            <person name="Emdad E.M."/>
            <person name="Islam M.M."/>
            <person name="Ahmed B."/>
            <person name="Halim A."/>
            <person name="Hossen Q.M.M."/>
            <person name="Hossain M.Z."/>
            <person name="Ahmed R."/>
            <person name="Khan M.M."/>
            <person name="Islam R."/>
            <person name="Rashid M.M."/>
            <person name="Khan S.A."/>
            <person name="Rahman M.S."/>
            <person name="Alam M."/>
            <person name="Yahiya A.S."/>
            <person name="Khan M.S."/>
            <person name="Azam M.S."/>
            <person name="Haque T."/>
            <person name="Lashkar M.Z.H."/>
            <person name="Akhand A.I."/>
            <person name="Morshed G."/>
            <person name="Roy S."/>
            <person name="Uddin K.S."/>
            <person name="Rabeya T."/>
            <person name="Hossain A.S."/>
            <person name="Chowdhury A."/>
            <person name="Snigdha A.R."/>
            <person name="Mortoza M.S."/>
            <person name="Matin S.A."/>
            <person name="Hoque S.M.E."/>
            <person name="Islam M.K."/>
            <person name="Roy D.K."/>
            <person name="Haider R."/>
            <person name="Moosa M.M."/>
            <person name="Elias S.M."/>
            <person name="Hasan A.M."/>
            <person name="Jahan S."/>
            <person name="Shafiuddin M."/>
            <person name="Mahmood N."/>
            <person name="Shommy N.S."/>
        </authorList>
    </citation>
    <scope>NUCLEOTIDE SEQUENCE [LARGE SCALE GENOMIC DNA]</scope>
    <source>
        <strain evidence="4">cv. O-4</strain>
    </source>
</reference>
<keyword evidence="4" id="KW-1185">Reference proteome</keyword>
<gene>
    <name evidence="3" type="ORF">COLO4_08780</name>
</gene>
<feature type="transmembrane region" description="Helical" evidence="2">
    <location>
        <begin position="72"/>
        <end position="92"/>
    </location>
</feature>
<evidence type="ECO:0000256" key="2">
    <source>
        <dbReference type="SAM" id="Phobius"/>
    </source>
</evidence>
<sequence>MQLNQDLLGRSLSQPSVANKTLRSHLQAPPPHQAPVLQVARKGRRGSGFNRVLKKLLKPISSIFSPHFEPSISHLILLLDSIISSLALILVYKKKMRALRGNRSKWAVVGL</sequence>
<dbReference type="OrthoDB" id="1707312at2759"/>
<keyword evidence="2" id="KW-0812">Transmembrane</keyword>
<accession>A0A1R3KEK3</accession>
<protein>
    <submittedName>
        <fullName evidence="3">Uncharacterized protein</fullName>
    </submittedName>
</protein>
<comment type="caution">
    <text evidence="3">The sequence shown here is derived from an EMBL/GenBank/DDBJ whole genome shotgun (WGS) entry which is preliminary data.</text>
</comment>
<dbReference type="EMBL" id="AWUE01013944">
    <property type="protein sequence ID" value="OMP05532.1"/>
    <property type="molecule type" value="Genomic_DNA"/>
</dbReference>
<name>A0A1R3KEK3_9ROSI</name>
<evidence type="ECO:0000313" key="4">
    <source>
        <dbReference type="Proteomes" id="UP000187203"/>
    </source>
</evidence>
<keyword evidence="2" id="KW-0472">Membrane</keyword>
<organism evidence="3 4">
    <name type="scientific">Corchorus olitorius</name>
    <dbReference type="NCBI Taxonomy" id="93759"/>
    <lineage>
        <taxon>Eukaryota</taxon>
        <taxon>Viridiplantae</taxon>
        <taxon>Streptophyta</taxon>
        <taxon>Embryophyta</taxon>
        <taxon>Tracheophyta</taxon>
        <taxon>Spermatophyta</taxon>
        <taxon>Magnoliopsida</taxon>
        <taxon>eudicotyledons</taxon>
        <taxon>Gunneridae</taxon>
        <taxon>Pentapetalae</taxon>
        <taxon>rosids</taxon>
        <taxon>malvids</taxon>
        <taxon>Malvales</taxon>
        <taxon>Malvaceae</taxon>
        <taxon>Grewioideae</taxon>
        <taxon>Apeibeae</taxon>
        <taxon>Corchorus</taxon>
    </lineage>
</organism>
<evidence type="ECO:0000313" key="3">
    <source>
        <dbReference type="EMBL" id="OMP05532.1"/>
    </source>
</evidence>
<evidence type="ECO:0000256" key="1">
    <source>
        <dbReference type="SAM" id="MobiDB-lite"/>
    </source>
</evidence>
<feature type="region of interest" description="Disordered" evidence="1">
    <location>
        <begin position="18"/>
        <end position="40"/>
    </location>
</feature>
<dbReference type="Proteomes" id="UP000187203">
    <property type="component" value="Unassembled WGS sequence"/>
</dbReference>
<proteinExistence type="predicted"/>